<dbReference type="EMBL" id="JAVRRJ010000008">
    <property type="protein sequence ID" value="KAK5082250.1"/>
    <property type="molecule type" value="Genomic_DNA"/>
</dbReference>
<accession>A0AAN7Y4M0</accession>
<protein>
    <submittedName>
        <fullName evidence="3">Uncharacterized protein</fullName>
    </submittedName>
</protein>
<evidence type="ECO:0000313" key="3">
    <source>
        <dbReference type="EMBL" id="KAK5082250.1"/>
    </source>
</evidence>
<sequence>MRNPLSPLENTIGALSCDATTSPAKVPTPALPYDCDVDVENSEPQTHSGLPPSSAYVSSPTKQTASPSKRSPVKYRLQDDTLAMQSPPDSPAQSTLRFNEGMTRAIGEMEHDAGSRKSSVNYTALNEDMSTIHENGSKDQHDEDTLDNDVTLGMDDTLHNGTAGDLSTISAIPTDMTRFASLQNSPVKGVPLDGCTPRANRNSIAMSTPATGQRPLQLLSRRSTSSNEDEEATPRKSRYSAESSVDLMNFTGQTNILMPPPGSAPRTARRSPSGRGAFPIRVNPTLAHRSQASVDRERATGRSPQKFSPDQPVPETPASSRHSQSSSNGFGLDLLDIDLGPMATPRSIPTVTPRELETLRSEMQSRISGLEATLSGKEAEVMALKKSITDAEVRAGKSGEELRIERQEKEEIQIQKDELDRRAREMEAVLREVKQNAFVEEREREKLKRQAEEAERRTEECEVKILELKASLDTLRSDRVRCSPSPLRMLDEPATPGSSSGSPVDVDAAVKNATETVARELHALYKSKHERKVADLKLSYEKRWLKQVDALKAELKESQDEVARLLIERDATLTGFAPGHNEALSKMEGQIEELRRWNEDLSAQKRVVEAELTGSRSELDTIKRENDQLRLNLETERIEKGDLVAQVEVFLTVSAEQEREREAEREAREARERERQPVSPPRSDASGESLVGSVPLQQIQSPNKPRTMNGAVGSSGRPRPMSMLVKPVANKYGSGIPAPGNSGLKVSTGGGIFLGHREQWKMLLSDLVAPDASKKLIRMQRQFEPLHYLYKYYFYTTVA</sequence>
<feature type="compositionally biased region" description="Polar residues" evidence="2">
    <location>
        <begin position="199"/>
        <end position="211"/>
    </location>
</feature>
<name>A0AAN7Y4M0_9EURO</name>
<proteinExistence type="predicted"/>
<feature type="compositionally biased region" description="Polar residues" evidence="2">
    <location>
        <begin position="55"/>
        <end position="69"/>
    </location>
</feature>
<reference evidence="3 4" key="1">
    <citation type="submission" date="2023-08" db="EMBL/GenBank/DDBJ databases">
        <title>Black Yeasts Isolated from many extreme environments.</title>
        <authorList>
            <person name="Coleine C."/>
            <person name="Stajich J.E."/>
            <person name="Selbmann L."/>
        </authorList>
    </citation>
    <scope>NUCLEOTIDE SEQUENCE [LARGE SCALE GENOMIC DNA]</scope>
    <source>
        <strain evidence="3 4">CCFEE 5910</strain>
    </source>
</reference>
<dbReference type="InterPro" id="IPR024312">
    <property type="entry name" value="TACC_fungi"/>
</dbReference>
<keyword evidence="4" id="KW-1185">Reference proteome</keyword>
<dbReference type="Proteomes" id="UP001309876">
    <property type="component" value="Unassembled WGS sequence"/>
</dbReference>
<feature type="region of interest" description="Disordered" evidence="2">
    <location>
        <begin position="484"/>
        <end position="505"/>
    </location>
</feature>
<feature type="compositionally biased region" description="Polar residues" evidence="2">
    <location>
        <begin position="317"/>
        <end position="328"/>
    </location>
</feature>
<dbReference type="Pfam" id="PF12709">
    <property type="entry name" value="Fungal_TACC"/>
    <property type="match status" value="1"/>
</dbReference>
<organism evidence="3 4">
    <name type="scientific">Lithohypha guttulata</name>
    <dbReference type="NCBI Taxonomy" id="1690604"/>
    <lineage>
        <taxon>Eukaryota</taxon>
        <taxon>Fungi</taxon>
        <taxon>Dikarya</taxon>
        <taxon>Ascomycota</taxon>
        <taxon>Pezizomycotina</taxon>
        <taxon>Eurotiomycetes</taxon>
        <taxon>Chaetothyriomycetidae</taxon>
        <taxon>Chaetothyriales</taxon>
        <taxon>Trichomeriaceae</taxon>
        <taxon>Lithohypha</taxon>
    </lineage>
</organism>
<feature type="region of interest" description="Disordered" evidence="2">
    <location>
        <begin position="17"/>
        <end position="99"/>
    </location>
</feature>
<feature type="region of interest" description="Disordered" evidence="2">
    <location>
        <begin position="190"/>
        <end position="334"/>
    </location>
</feature>
<comment type="caution">
    <text evidence="3">The sequence shown here is derived from an EMBL/GenBank/DDBJ whole genome shotgun (WGS) entry which is preliminary data.</text>
</comment>
<evidence type="ECO:0000256" key="2">
    <source>
        <dbReference type="SAM" id="MobiDB-lite"/>
    </source>
</evidence>
<dbReference type="AlphaFoldDB" id="A0AAN7Y4M0"/>
<feature type="coiled-coil region" evidence="1">
    <location>
        <begin position="402"/>
        <end position="471"/>
    </location>
</feature>
<keyword evidence="1" id="KW-0175">Coiled coil</keyword>
<evidence type="ECO:0000313" key="4">
    <source>
        <dbReference type="Proteomes" id="UP001309876"/>
    </source>
</evidence>
<feature type="compositionally biased region" description="Polar residues" evidence="2">
    <location>
        <begin position="695"/>
        <end position="706"/>
    </location>
</feature>
<feature type="compositionally biased region" description="Basic and acidic residues" evidence="2">
    <location>
        <begin position="656"/>
        <end position="676"/>
    </location>
</feature>
<gene>
    <name evidence="3" type="ORF">LTR05_007394</name>
</gene>
<evidence type="ECO:0000256" key="1">
    <source>
        <dbReference type="SAM" id="Coils"/>
    </source>
</evidence>
<feature type="region of interest" description="Disordered" evidence="2">
    <location>
        <begin position="656"/>
        <end position="721"/>
    </location>
</feature>